<dbReference type="EC" id="1.1.3.6" evidence="13"/>
<keyword evidence="10" id="KW-0413">Isomerase</keyword>
<dbReference type="Pfam" id="PF05199">
    <property type="entry name" value="GMC_oxred_C"/>
    <property type="match status" value="1"/>
</dbReference>
<dbReference type="Gene3D" id="3.30.410.10">
    <property type="entry name" value="Cholesterol Oxidase, domain 2"/>
    <property type="match status" value="1"/>
</dbReference>
<feature type="domain" description="Glucose-methanol-choline oxidoreductase C-terminal" evidence="18">
    <location>
        <begin position="462"/>
        <end position="512"/>
    </location>
</feature>
<evidence type="ECO:0000256" key="16">
    <source>
        <dbReference type="SAM" id="SignalP"/>
    </source>
</evidence>
<dbReference type="InterPro" id="IPR052542">
    <property type="entry name" value="Cholesterol_Oxidase"/>
</dbReference>
<dbReference type="Gene3D" id="3.50.50.60">
    <property type="entry name" value="FAD/NAD(P)-binding domain"/>
    <property type="match status" value="1"/>
</dbReference>
<evidence type="ECO:0000256" key="11">
    <source>
        <dbReference type="ARBA" id="ARBA00038856"/>
    </source>
</evidence>
<evidence type="ECO:0000256" key="15">
    <source>
        <dbReference type="ARBA" id="ARBA00049778"/>
    </source>
</evidence>
<name>A0ABS5NH93_TSUPA</name>
<accession>A0ABS5NH93</accession>
<feature type="domain" description="Glucose-methanol-choline oxidoreductase N-terminal" evidence="17">
    <location>
        <begin position="42"/>
        <end position="313"/>
    </location>
</feature>
<evidence type="ECO:0000256" key="8">
    <source>
        <dbReference type="ARBA" id="ARBA00023166"/>
    </source>
</evidence>
<comment type="pathway">
    <text evidence="12">Steroid metabolism; cholesterol degradation.</text>
</comment>
<evidence type="ECO:0000256" key="6">
    <source>
        <dbReference type="ARBA" id="ARBA00023002"/>
    </source>
</evidence>
<evidence type="ECO:0000256" key="5">
    <source>
        <dbReference type="ARBA" id="ARBA00022827"/>
    </source>
</evidence>
<dbReference type="PANTHER" id="PTHR47470">
    <property type="entry name" value="CHOLESTEROL OXIDASE"/>
    <property type="match status" value="1"/>
</dbReference>
<dbReference type="SUPFAM" id="SSF51905">
    <property type="entry name" value="FAD/NAD(P)-binding domain"/>
    <property type="match status" value="1"/>
</dbReference>
<evidence type="ECO:0000256" key="9">
    <source>
        <dbReference type="ARBA" id="ARBA00023221"/>
    </source>
</evidence>
<keyword evidence="4" id="KW-0285">Flavoprotein</keyword>
<dbReference type="InterPro" id="IPR007867">
    <property type="entry name" value="GMC_OxRtase_C"/>
</dbReference>
<evidence type="ECO:0000256" key="2">
    <source>
        <dbReference type="ARBA" id="ARBA00010790"/>
    </source>
</evidence>
<evidence type="ECO:0000256" key="10">
    <source>
        <dbReference type="ARBA" id="ARBA00023235"/>
    </source>
</evidence>
<keyword evidence="20" id="KW-1185">Reference proteome</keyword>
<keyword evidence="9" id="KW-0753">Steroid metabolism</keyword>
<comment type="similarity">
    <text evidence="2">Belongs to the GMC oxidoreductase family.</text>
</comment>
<dbReference type="PANTHER" id="PTHR47470:SF1">
    <property type="entry name" value="FAD-DEPENDENT OXIDOREDUCTASE 2 FAD BINDING DOMAIN-CONTAINING PROTEIN"/>
    <property type="match status" value="1"/>
</dbReference>
<keyword evidence="3" id="KW-0153">Cholesterol metabolism</keyword>
<evidence type="ECO:0000256" key="7">
    <source>
        <dbReference type="ARBA" id="ARBA00023098"/>
    </source>
</evidence>
<evidence type="ECO:0000256" key="14">
    <source>
        <dbReference type="ARBA" id="ARBA00049744"/>
    </source>
</evidence>
<dbReference type="InterPro" id="IPR000172">
    <property type="entry name" value="GMC_OxRdtase_N"/>
</dbReference>
<evidence type="ECO:0000256" key="12">
    <source>
        <dbReference type="ARBA" id="ARBA00049645"/>
    </source>
</evidence>
<evidence type="ECO:0000256" key="1">
    <source>
        <dbReference type="ARBA" id="ARBA00001974"/>
    </source>
</evidence>
<comment type="caution">
    <text evidence="19">The sequence shown here is derived from an EMBL/GenBank/DDBJ whole genome shotgun (WGS) entry which is preliminary data.</text>
</comment>
<dbReference type="InterPro" id="IPR036188">
    <property type="entry name" value="FAD/NAD-bd_sf"/>
</dbReference>
<feature type="chain" id="PRO_5045444119" description="Cholesterol oxidase" evidence="16">
    <location>
        <begin position="34"/>
        <end position="522"/>
    </location>
</feature>
<reference evidence="19 20" key="1">
    <citation type="submission" date="2021-04" db="EMBL/GenBank/DDBJ databases">
        <title>Whole genome sequence analysis of a thiophenic sulfur metabolizing bacteria.</title>
        <authorList>
            <person name="Akhtar N."/>
            <person name="Akram J."/>
            <person name="Aslam A."/>
        </authorList>
    </citation>
    <scope>NUCLEOTIDE SEQUENCE [LARGE SCALE GENOMIC DNA]</scope>
    <source>
        <strain evidence="19 20">3OW</strain>
    </source>
</reference>
<evidence type="ECO:0000256" key="13">
    <source>
        <dbReference type="ARBA" id="ARBA00049723"/>
    </source>
</evidence>
<dbReference type="InterPro" id="IPR006311">
    <property type="entry name" value="TAT_signal"/>
</dbReference>
<dbReference type="EMBL" id="JAGXOE010000075">
    <property type="protein sequence ID" value="MBS4103669.1"/>
    <property type="molecule type" value="Genomic_DNA"/>
</dbReference>
<protein>
    <recommendedName>
        <fullName evidence="14">Cholesterol oxidase</fullName>
        <ecNumber evidence="13">1.1.3.6</ecNumber>
        <ecNumber evidence="11">5.3.3.1</ecNumber>
    </recommendedName>
    <alternativeName>
        <fullName evidence="15">Cholesterol isomerase</fullName>
    </alternativeName>
</protein>
<dbReference type="PROSITE" id="PS51318">
    <property type="entry name" value="TAT"/>
    <property type="match status" value="1"/>
</dbReference>
<dbReference type="EC" id="5.3.3.1" evidence="11"/>
<feature type="signal peptide" evidence="16">
    <location>
        <begin position="1"/>
        <end position="33"/>
    </location>
</feature>
<keyword evidence="6" id="KW-0560">Oxidoreductase</keyword>
<gene>
    <name evidence="19" type="ORF">KFZ73_20790</name>
</gene>
<keyword evidence="5" id="KW-0274">FAD</keyword>
<dbReference type="Pfam" id="PF00732">
    <property type="entry name" value="GMC_oxred_N"/>
    <property type="match status" value="1"/>
</dbReference>
<keyword evidence="7" id="KW-0443">Lipid metabolism</keyword>
<evidence type="ECO:0000259" key="18">
    <source>
        <dbReference type="Pfam" id="PF05199"/>
    </source>
</evidence>
<sequence>MQTDPRTAPSRRSVLLGAAAAIAAAALPAPVRAVPERTHYTAIVVGTGFGGSVAAARLGAAGVDTLVLERGRSYRHDDHAEVYAPGTNPLHPNALWAPALGRTGVFDVELAGTMAILRGAAVGGGSVPYFGATIPPHARYYDKIFRAGPRYQQLMAEYVPRALRNLRAETIPDDIRASRPFAMMRRFEDSMARAGWPSRSVPSTINWDVVRRELRGEVRRSVTVGEMMFGVSNGGKRELSTTYLGSALRRPSVQMRTLQRVTGLTQERGRVAVHAEELDVQGAVVRRRDYTCDQLFLAGGAYGTPELLLASRLAGGLPNLNEHVGTQVGDNGDQFAARLVPDPFEPRPGCIVTSAFVDDDPNYLPTVVQTAGAVARLPYIVYFTIPVDWENRTSWEIVAGTPKLVVPPLSLVADAGAANARVLRRVTDVEGGIALAPLPGIPIAGPDPGIGISAAGLPPSGTAHLLGGAVLGAASDADGRLHGHPAIRVVDGAGIPGNAGGANPSLVITAFAEYLMDRALGA</sequence>
<evidence type="ECO:0000313" key="20">
    <source>
        <dbReference type="Proteomes" id="UP000676853"/>
    </source>
</evidence>
<dbReference type="RefSeq" id="WP_212554944.1">
    <property type="nucleotide sequence ID" value="NZ_JAGXOE010000075.1"/>
</dbReference>
<comment type="cofactor">
    <cofactor evidence="1">
        <name>FAD</name>
        <dbReference type="ChEBI" id="CHEBI:57692"/>
    </cofactor>
</comment>
<evidence type="ECO:0000256" key="3">
    <source>
        <dbReference type="ARBA" id="ARBA00022548"/>
    </source>
</evidence>
<dbReference type="Proteomes" id="UP000676853">
    <property type="component" value="Unassembled WGS sequence"/>
</dbReference>
<proteinExistence type="inferred from homology"/>
<evidence type="ECO:0000313" key="19">
    <source>
        <dbReference type="EMBL" id="MBS4103669.1"/>
    </source>
</evidence>
<organism evidence="19 20">
    <name type="scientific">Tsukamurella paurometabola</name>
    <name type="common">Corynebacterium paurometabolum</name>
    <dbReference type="NCBI Taxonomy" id="2061"/>
    <lineage>
        <taxon>Bacteria</taxon>
        <taxon>Bacillati</taxon>
        <taxon>Actinomycetota</taxon>
        <taxon>Actinomycetes</taxon>
        <taxon>Mycobacteriales</taxon>
        <taxon>Tsukamurellaceae</taxon>
        <taxon>Tsukamurella</taxon>
    </lineage>
</organism>
<evidence type="ECO:0000256" key="4">
    <source>
        <dbReference type="ARBA" id="ARBA00022630"/>
    </source>
</evidence>
<keyword evidence="16" id="KW-0732">Signal</keyword>
<evidence type="ECO:0000259" key="17">
    <source>
        <dbReference type="Pfam" id="PF00732"/>
    </source>
</evidence>
<keyword evidence="8" id="KW-1207">Sterol metabolism</keyword>